<gene>
    <name evidence="1" type="ORF">AN963_21155</name>
</gene>
<dbReference type="Proteomes" id="UP000051063">
    <property type="component" value="Unassembled WGS sequence"/>
</dbReference>
<name>A0ABR5N108_BRECH</name>
<protein>
    <submittedName>
        <fullName evidence="1">Uncharacterized protein</fullName>
    </submittedName>
</protein>
<evidence type="ECO:0000313" key="2">
    <source>
        <dbReference type="Proteomes" id="UP000051063"/>
    </source>
</evidence>
<organism evidence="1 2">
    <name type="scientific">Brevibacillus choshinensis</name>
    <dbReference type="NCBI Taxonomy" id="54911"/>
    <lineage>
        <taxon>Bacteria</taxon>
        <taxon>Bacillati</taxon>
        <taxon>Bacillota</taxon>
        <taxon>Bacilli</taxon>
        <taxon>Bacillales</taxon>
        <taxon>Paenibacillaceae</taxon>
        <taxon>Brevibacillus</taxon>
    </lineage>
</organism>
<reference evidence="1 2" key="1">
    <citation type="submission" date="2015-09" db="EMBL/GenBank/DDBJ databases">
        <title>Genome sequencing project for genomic taxonomy and phylogenomics of Bacillus-like bacteria.</title>
        <authorList>
            <person name="Liu B."/>
            <person name="Wang J."/>
            <person name="Zhu Y."/>
            <person name="Liu G."/>
            <person name="Chen Q."/>
            <person name="Chen Z."/>
            <person name="Lan J."/>
            <person name="Che J."/>
            <person name="Ge C."/>
            <person name="Shi H."/>
            <person name="Pan Z."/>
            <person name="Liu X."/>
        </authorList>
    </citation>
    <scope>NUCLEOTIDE SEQUENCE [LARGE SCALE GENOMIC DNA]</scope>
    <source>
        <strain evidence="1 2">DSM 8552</strain>
    </source>
</reference>
<dbReference type="EMBL" id="LJJB01000013">
    <property type="protein sequence ID" value="KQL43963.1"/>
    <property type="molecule type" value="Genomic_DNA"/>
</dbReference>
<evidence type="ECO:0000313" key="1">
    <source>
        <dbReference type="EMBL" id="KQL43963.1"/>
    </source>
</evidence>
<dbReference type="RefSeq" id="WP_055746538.1">
    <property type="nucleotide sequence ID" value="NZ_LJJB01000013.1"/>
</dbReference>
<sequence>MQFIQVNKDWGAEPNAPQPRIIVDRQHSKLVLRFFLYPFIYDDVKEGTLAELGFQNCYLYSLGSVNDEEFYRGLCWFSTTGIKW</sequence>
<keyword evidence="2" id="KW-1185">Reference proteome</keyword>
<comment type="caution">
    <text evidence="1">The sequence shown here is derived from an EMBL/GenBank/DDBJ whole genome shotgun (WGS) entry which is preliminary data.</text>
</comment>
<proteinExistence type="predicted"/>
<accession>A0ABR5N108</accession>